<evidence type="ECO:0000256" key="1">
    <source>
        <dbReference type="ARBA" id="ARBA00009269"/>
    </source>
</evidence>
<dbReference type="HAMAP" id="MF_00573">
    <property type="entry name" value="Ribosomal_eL33"/>
    <property type="match status" value="1"/>
</dbReference>
<dbReference type="GO" id="GO:0003735">
    <property type="term" value="F:structural constituent of ribosome"/>
    <property type="evidence" value="ECO:0007669"/>
    <property type="project" value="InterPro"/>
</dbReference>
<keyword evidence="2" id="KW-0689">Ribosomal protein</keyword>
<reference evidence="4" key="1">
    <citation type="submission" date="2021-01" db="EMBL/GenBank/DDBJ databases">
        <authorList>
            <person name="Corre E."/>
            <person name="Pelletier E."/>
            <person name="Niang G."/>
            <person name="Scheremetjew M."/>
            <person name="Finn R."/>
            <person name="Kale V."/>
            <person name="Holt S."/>
            <person name="Cochrane G."/>
            <person name="Meng A."/>
            <person name="Brown T."/>
            <person name="Cohen L."/>
        </authorList>
    </citation>
    <scope>NUCLEOTIDE SEQUENCE</scope>
    <source>
        <strain evidence="4">CCMP3278</strain>
    </source>
</reference>
<dbReference type="AlphaFoldDB" id="A0A7S0ZBM0"/>
<evidence type="ECO:0008006" key="5">
    <source>
        <dbReference type="Google" id="ProtNLM"/>
    </source>
</evidence>
<dbReference type="Pfam" id="PF01247">
    <property type="entry name" value="Ribosomal_L35Ae"/>
    <property type="match status" value="1"/>
</dbReference>
<accession>A0A7S0ZBM0</accession>
<dbReference type="InterPro" id="IPR038661">
    <property type="entry name" value="Ribosomal_eL33_sf"/>
</dbReference>
<evidence type="ECO:0000256" key="2">
    <source>
        <dbReference type="ARBA" id="ARBA00022980"/>
    </source>
</evidence>
<gene>
    <name evidence="4" type="ORF">TOLI1172_LOCUS1237</name>
</gene>
<keyword evidence="3" id="KW-0687">Ribonucleoprotein</keyword>
<evidence type="ECO:0000313" key="4">
    <source>
        <dbReference type="EMBL" id="CAD8816849.1"/>
    </source>
</evidence>
<protein>
    <recommendedName>
        <fullName evidence="5">60S ribosomal protein L35a</fullName>
    </recommendedName>
</protein>
<sequence length="113" mass="12525">MGKQPVRLYSKGVVQGYKRGMHNQHPSQARIAVDGLHSRKDVQFYLGKRVAYVYKGSVEKKTVRGKSSKIRVIWGKIIAPHGNSGVVKAKFSSNLPPKSIGGPVRVMLYPSHI</sequence>
<dbReference type="PANTHER" id="PTHR10902">
    <property type="entry name" value="60S RIBOSOMAL PROTEIN L35A"/>
    <property type="match status" value="1"/>
</dbReference>
<dbReference type="Gene3D" id="2.40.10.190">
    <property type="entry name" value="translation elongation factor selb, chain A, domain 4"/>
    <property type="match status" value="1"/>
</dbReference>
<dbReference type="InterPro" id="IPR009000">
    <property type="entry name" value="Transl_B-barrel_sf"/>
</dbReference>
<dbReference type="EMBL" id="HBFP01001700">
    <property type="protein sequence ID" value="CAD8816849.1"/>
    <property type="molecule type" value="Transcribed_RNA"/>
</dbReference>
<dbReference type="GO" id="GO:0006412">
    <property type="term" value="P:translation"/>
    <property type="evidence" value="ECO:0007669"/>
    <property type="project" value="InterPro"/>
</dbReference>
<dbReference type="GO" id="GO:1990904">
    <property type="term" value="C:ribonucleoprotein complex"/>
    <property type="evidence" value="ECO:0007669"/>
    <property type="project" value="UniProtKB-KW"/>
</dbReference>
<dbReference type="GO" id="GO:0005840">
    <property type="term" value="C:ribosome"/>
    <property type="evidence" value="ECO:0007669"/>
    <property type="project" value="UniProtKB-KW"/>
</dbReference>
<dbReference type="SUPFAM" id="SSF50447">
    <property type="entry name" value="Translation proteins"/>
    <property type="match status" value="1"/>
</dbReference>
<comment type="similarity">
    <text evidence="1">Belongs to the eukaryotic ribosomal protein eL33 family.</text>
</comment>
<name>A0A7S0ZBM0_9RHOD</name>
<proteinExistence type="inferred from homology"/>
<evidence type="ECO:0000256" key="3">
    <source>
        <dbReference type="ARBA" id="ARBA00023274"/>
    </source>
</evidence>
<dbReference type="FunFam" id="2.40.10.190:FF:000001">
    <property type="entry name" value="60S ribosomal protein L35a"/>
    <property type="match status" value="1"/>
</dbReference>
<organism evidence="4">
    <name type="scientific">Timspurckia oligopyrenoides</name>
    <dbReference type="NCBI Taxonomy" id="708627"/>
    <lineage>
        <taxon>Eukaryota</taxon>
        <taxon>Rhodophyta</taxon>
        <taxon>Bangiophyceae</taxon>
        <taxon>Porphyridiales</taxon>
        <taxon>Porphyridiaceae</taxon>
        <taxon>Timspurckia</taxon>
    </lineage>
</organism>
<dbReference type="InterPro" id="IPR001780">
    <property type="entry name" value="Ribosomal_eL33"/>
</dbReference>